<accession>A0AAD4BJX1</accession>
<dbReference type="EMBL" id="WHUW01000036">
    <property type="protein sequence ID" value="KAF8433097.1"/>
    <property type="molecule type" value="Genomic_DNA"/>
</dbReference>
<keyword evidence="2" id="KW-1185">Reference proteome</keyword>
<gene>
    <name evidence="1" type="ORF">L210DRAFT_960474</name>
</gene>
<reference evidence="1" key="1">
    <citation type="submission" date="2019-10" db="EMBL/GenBank/DDBJ databases">
        <authorList>
            <consortium name="DOE Joint Genome Institute"/>
            <person name="Kuo A."/>
            <person name="Miyauchi S."/>
            <person name="Kiss E."/>
            <person name="Drula E."/>
            <person name="Kohler A."/>
            <person name="Sanchez-Garcia M."/>
            <person name="Andreopoulos B."/>
            <person name="Barry K.W."/>
            <person name="Bonito G."/>
            <person name="Buee M."/>
            <person name="Carver A."/>
            <person name="Chen C."/>
            <person name="Cichocki N."/>
            <person name="Clum A."/>
            <person name="Culley D."/>
            <person name="Crous P.W."/>
            <person name="Fauchery L."/>
            <person name="Girlanda M."/>
            <person name="Hayes R."/>
            <person name="Keri Z."/>
            <person name="LaButti K."/>
            <person name="Lipzen A."/>
            <person name="Lombard V."/>
            <person name="Magnuson J."/>
            <person name="Maillard F."/>
            <person name="Morin E."/>
            <person name="Murat C."/>
            <person name="Nolan M."/>
            <person name="Ohm R."/>
            <person name="Pangilinan J."/>
            <person name="Pereira M."/>
            <person name="Perotto S."/>
            <person name="Peter M."/>
            <person name="Riley R."/>
            <person name="Sitrit Y."/>
            <person name="Stielow B."/>
            <person name="Szollosi G."/>
            <person name="Zifcakova L."/>
            <person name="Stursova M."/>
            <person name="Spatafora J.W."/>
            <person name="Tedersoo L."/>
            <person name="Vaario L.-M."/>
            <person name="Yamada A."/>
            <person name="Yan M."/>
            <person name="Wang P."/>
            <person name="Xu J."/>
            <person name="Bruns T."/>
            <person name="Baldrian P."/>
            <person name="Vilgalys R."/>
            <person name="Henrissat B."/>
            <person name="Grigoriev I.V."/>
            <person name="Hibbett D."/>
            <person name="Nagy L.G."/>
            <person name="Martin F.M."/>
        </authorList>
    </citation>
    <scope>NUCLEOTIDE SEQUENCE</scope>
    <source>
        <strain evidence="1">BED1</strain>
    </source>
</reference>
<proteinExistence type="predicted"/>
<organism evidence="1 2">
    <name type="scientific">Boletus edulis BED1</name>
    <dbReference type="NCBI Taxonomy" id="1328754"/>
    <lineage>
        <taxon>Eukaryota</taxon>
        <taxon>Fungi</taxon>
        <taxon>Dikarya</taxon>
        <taxon>Basidiomycota</taxon>
        <taxon>Agaricomycotina</taxon>
        <taxon>Agaricomycetes</taxon>
        <taxon>Agaricomycetidae</taxon>
        <taxon>Boletales</taxon>
        <taxon>Boletineae</taxon>
        <taxon>Boletaceae</taxon>
        <taxon>Boletoideae</taxon>
        <taxon>Boletus</taxon>
    </lineage>
</organism>
<evidence type="ECO:0000313" key="1">
    <source>
        <dbReference type="EMBL" id="KAF8433097.1"/>
    </source>
</evidence>
<sequence>MPAAEKRKPRNAPLLHNWQPKKLKAISHAQMATQTSPQNLTLSDWLMVFAYVDAHPSIPQKDIVKHFGTLKTGALNFTQSTLSHKLKNHSEAKGEQFNGQMLKEKHSKFQELFNVPNVERLLGDGWITSFCRTEQARVRGILSKFAPHNQWNFDETSLFPFAPSDCEKFRIMLGIACNADGSEKFDLISLESPGIPNVF</sequence>
<reference evidence="1" key="2">
    <citation type="journal article" date="2020" name="Nat. Commun.">
        <title>Large-scale genome sequencing of mycorrhizal fungi provides insights into the early evolution of symbiotic traits.</title>
        <authorList>
            <person name="Miyauchi S."/>
            <person name="Kiss E."/>
            <person name="Kuo A."/>
            <person name="Drula E."/>
            <person name="Kohler A."/>
            <person name="Sanchez-Garcia M."/>
            <person name="Morin E."/>
            <person name="Andreopoulos B."/>
            <person name="Barry K.W."/>
            <person name="Bonito G."/>
            <person name="Buee M."/>
            <person name="Carver A."/>
            <person name="Chen C."/>
            <person name="Cichocki N."/>
            <person name="Clum A."/>
            <person name="Culley D."/>
            <person name="Crous P.W."/>
            <person name="Fauchery L."/>
            <person name="Girlanda M."/>
            <person name="Hayes R.D."/>
            <person name="Keri Z."/>
            <person name="LaButti K."/>
            <person name="Lipzen A."/>
            <person name="Lombard V."/>
            <person name="Magnuson J."/>
            <person name="Maillard F."/>
            <person name="Murat C."/>
            <person name="Nolan M."/>
            <person name="Ohm R.A."/>
            <person name="Pangilinan J."/>
            <person name="Pereira M.F."/>
            <person name="Perotto S."/>
            <person name="Peter M."/>
            <person name="Pfister S."/>
            <person name="Riley R."/>
            <person name="Sitrit Y."/>
            <person name="Stielow J.B."/>
            <person name="Szollosi G."/>
            <person name="Zifcakova L."/>
            <person name="Stursova M."/>
            <person name="Spatafora J.W."/>
            <person name="Tedersoo L."/>
            <person name="Vaario L.M."/>
            <person name="Yamada A."/>
            <person name="Yan M."/>
            <person name="Wang P."/>
            <person name="Xu J."/>
            <person name="Bruns T."/>
            <person name="Baldrian P."/>
            <person name="Vilgalys R."/>
            <person name="Dunand C."/>
            <person name="Henrissat B."/>
            <person name="Grigoriev I.V."/>
            <person name="Hibbett D."/>
            <person name="Nagy L.G."/>
            <person name="Martin F.M."/>
        </authorList>
    </citation>
    <scope>NUCLEOTIDE SEQUENCE</scope>
    <source>
        <strain evidence="1">BED1</strain>
    </source>
</reference>
<evidence type="ECO:0000313" key="2">
    <source>
        <dbReference type="Proteomes" id="UP001194468"/>
    </source>
</evidence>
<name>A0AAD4BJX1_BOLED</name>
<dbReference type="AlphaFoldDB" id="A0AAD4BJX1"/>
<comment type="caution">
    <text evidence="1">The sequence shown here is derived from an EMBL/GenBank/DDBJ whole genome shotgun (WGS) entry which is preliminary data.</text>
</comment>
<dbReference type="Proteomes" id="UP001194468">
    <property type="component" value="Unassembled WGS sequence"/>
</dbReference>
<protein>
    <submittedName>
        <fullName evidence="1">Uncharacterized protein</fullName>
    </submittedName>
</protein>